<dbReference type="InterPro" id="IPR057247">
    <property type="entry name" value="CARBOXYPEPT_ZN_2"/>
</dbReference>
<keyword evidence="13" id="KW-1185">Reference proteome</keyword>
<dbReference type="GO" id="GO:0004181">
    <property type="term" value="F:metallocarboxypeptidase activity"/>
    <property type="evidence" value="ECO:0007669"/>
    <property type="project" value="InterPro"/>
</dbReference>
<evidence type="ECO:0000256" key="5">
    <source>
        <dbReference type="ARBA" id="ARBA00022723"/>
    </source>
</evidence>
<dbReference type="PRINTS" id="PR00765">
    <property type="entry name" value="CRBOXYPTASEA"/>
</dbReference>
<dbReference type="GO" id="GO:0006508">
    <property type="term" value="P:proteolysis"/>
    <property type="evidence" value="ECO:0007669"/>
    <property type="project" value="UniProtKB-KW"/>
</dbReference>
<dbReference type="InterPro" id="IPR057246">
    <property type="entry name" value="CARBOXYPEPT_ZN_1"/>
</dbReference>
<dbReference type="PROSITE" id="PS52035">
    <property type="entry name" value="PEPTIDASE_M14"/>
    <property type="match status" value="1"/>
</dbReference>
<dbReference type="SMART" id="SM00631">
    <property type="entry name" value="Zn_pept"/>
    <property type="match status" value="1"/>
</dbReference>
<keyword evidence="10" id="KW-1133">Transmembrane helix</keyword>
<dbReference type="FunFam" id="3.40.630.10:FF:000001">
    <property type="entry name" value="Carboxypeptidase B"/>
    <property type="match status" value="1"/>
</dbReference>
<evidence type="ECO:0000256" key="6">
    <source>
        <dbReference type="ARBA" id="ARBA00022801"/>
    </source>
</evidence>
<dbReference type="InterPro" id="IPR000834">
    <property type="entry name" value="Peptidase_M14"/>
</dbReference>
<comment type="cofactor">
    <cofactor evidence="1">
        <name>Zn(2+)</name>
        <dbReference type="ChEBI" id="CHEBI:29105"/>
    </cofactor>
</comment>
<reference evidence="12" key="2">
    <citation type="submission" date="2025-09" db="UniProtKB">
        <authorList>
            <consortium name="Ensembl"/>
        </authorList>
    </citation>
    <scope>IDENTIFICATION</scope>
</reference>
<evidence type="ECO:0000256" key="9">
    <source>
        <dbReference type="PROSITE-ProRule" id="PRU01379"/>
    </source>
</evidence>
<accession>A0A3P9D4P0</accession>
<keyword evidence="5" id="KW-0479">Metal-binding</keyword>
<dbReference type="GO" id="GO:0008270">
    <property type="term" value="F:zinc ion binding"/>
    <property type="evidence" value="ECO:0007669"/>
    <property type="project" value="InterPro"/>
</dbReference>
<keyword evidence="7" id="KW-0862">Zinc</keyword>
<feature type="domain" description="Peptidase M14" evidence="11">
    <location>
        <begin position="170"/>
        <end position="458"/>
    </location>
</feature>
<dbReference type="Gene3D" id="3.40.630.10">
    <property type="entry name" value="Zn peptidases"/>
    <property type="match status" value="1"/>
</dbReference>
<organism evidence="12 13">
    <name type="scientific">Maylandia zebra</name>
    <name type="common">zebra mbuna</name>
    <dbReference type="NCBI Taxonomy" id="106582"/>
    <lineage>
        <taxon>Eukaryota</taxon>
        <taxon>Metazoa</taxon>
        <taxon>Chordata</taxon>
        <taxon>Craniata</taxon>
        <taxon>Vertebrata</taxon>
        <taxon>Euteleostomi</taxon>
        <taxon>Actinopterygii</taxon>
        <taxon>Neopterygii</taxon>
        <taxon>Teleostei</taxon>
        <taxon>Neoteleostei</taxon>
        <taxon>Acanthomorphata</taxon>
        <taxon>Ovalentaria</taxon>
        <taxon>Cichlomorphae</taxon>
        <taxon>Cichliformes</taxon>
        <taxon>Cichlidae</taxon>
        <taxon>African cichlids</taxon>
        <taxon>Pseudocrenilabrinae</taxon>
        <taxon>Haplochromini</taxon>
        <taxon>Maylandia</taxon>
        <taxon>Maylandia zebra complex</taxon>
    </lineage>
</organism>
<dbReference type="PROSITE" id="PS00132">
    <property type="entry name" value="CARBOXYPEPT_ZN_1"/>
    <property type="match status" value="1"/>
</dbReference>
<keyword evidence="10" id="KW-0812">Transmembrane</keyword>
<reference evidence="12" key="1">
    <citation type="submission" date="2025-08" db="UniProtKB">
        <authorList>
            <consortium name="Ensembl"/>
        </authorList>
    </citation>
    <scope>IDENTIFICATION</scope>
</reference>
<evidence type="ECO:0000256" key="8">
    <source>
        <dbReference type="ARBA" id="ARBA00023049"/>
    </source>
</evidence>
<evidence type="ECO:0000256" key="1">
    <source>
        <dbReference type="ARBA" id="ARBA00001947"/>
    </source>
</evidence>
<evidence type="ECO:0000313" key="13">
    <source>
        <dbReference type="Proteomes" id="UP000265160"/>
    </source>
</evidence>
<evidence type="ECO:0000256" key="2">
    <source>
        <dbReference type="ARBA" id="ARBA00005988"/>
    </source>
</evidence>
<name>A0A3P9D4P0_9CICH</name>
<evidence type="ECO:0000313" key="12">
    <source>
        <dbReference type="Ensembl" id="ENSMZEP00005029061.1"/>
    </source>
</evidence>
<feature type="active site" description="Proton donor/acceptor" evidence="9">
    <location>
        <position position="424"/>
    </location>
</feature>
<evidence type="ECO:0000259" key="11">
    <source>
        <dbReference type="PROSITE" id="PS52035"/>
    </source>
</evidence>
<evidence type="ECO:0000256" key="4">
    <source>
        <dbReference type="ARBA" id="ARBA00022670"/>
    </source>
</evidence>
<dbReference type="GO" id="GO:0005615">
    <property type="term" value="C:extracellular space"/>
    <property type="evidence" value="ECO:0007669"/>
    <property type="project" value="TreeGrafter"/>
</dbReference>
<keyword evidence="6" id="KW-0378">Hydrolase</keyword>
<sequence>MRHRAALFLYSLDYITYVSLWLVHTLLYLCINCLINHTPYSQSTKCADGKHATVVIMCTMFVCFTLFHSRRVFISNLQKEIEKQTGYRSSRKRRSEAQYDYEVYHSLEEVDMKPNIYLPISHSPLLSNLLHPQGKQKTSLRVLSLNYTVPHVSFPRPRAFTHRDSFKIHFPASFPVPQIQSWMFMMNTTHPNLVDVFSVGKSYEGRPLYVLQLGKKRRLQKKAVWIDCGVHAREWIGPAFCQWFVKEAINSYQYDSVMTRLLNQLNFYIMPVFNVDGYRFSWITDRFWRKTRSKNHKFHCRGVDANRNWKVKWCDEGASSHPCDDTYCGPFPESEPEVKAVAKFLRKHKKRVEAYISIHAYAQMLLYPYSYKYESAAHNAVTALYSAYGVKYRYGPASTTLYVSSGSSIDWAYRNGIPYAFAFELRDTGYFGFLLPESLIKPTCTETMRAVKAIASGVLKKCKTDREKFPYI</sequence>
<protein>
    <submittedName>
        <fullName evidence="12">Carboxypeptidase A6</fullName>
    </submittedName>
</protein>
<keyword evidence="10" id="KW-0472">Membrane</keyword>
<keyword evidence="4" id="KW-0645">Protease</keyword>
<dbReference type="PANTHER" id="PTHR11705:SF18">
    <property type="entry name" value="CARBOXYPEPTIDASE A6"/>
    <property type="match status" value="1"/>
</dbReference>
<keyword evidence="8" id="KW-0482">Metalloprotease</keyword>
<evidence type="ECO:0000256" key="7">
    <source>
        <dbReference type="ARBA" id="ARBA00022833"/>
    </source>
</evidence>
<dbReference type="Pfam" id="PF00246">
    <property type="entry name" value="Peptidase_M14"/>
    <property type="match status" value="1"/>
</dbReference>
<dbReference type="GeneTree" id="ENSGT00940000159307"/>
<dbReference type="Ensembl" id="ENSMZET00005029979.1">
    <property type="protein sequence ID" value="ENSMZEP00005029061.1"/>
    <property type="gene ID" value="ENSMZEG00005021662.1"/>
</dbReference>
<dbReference type="PROSITE" id="PS00133">
    <property type="entry name" value="CARBOXYPEPT_ZN_2"/>
    <property type="match status" value="1"/>
</dbReference>
<dbReference type="PANTHER" id="PTHR11705">
    <property type="entry name" value="PROTEASE FAMILY M14 CARBOXYPEPTIDASE A,B"/>
    <property type="match status" value="1"/>
</dbReference>
<comment type="similarity">
    <text evidence="2 9">Belongs to the peptidase M14 family.</text>
</comment>
<proteinExistence type="inferred from homology"/>
<evidence type="ECO:0000256" key="3">
    <source>
        <dbReference type="ARBA" id="ARBA00022645"/>
    </source>
</evidence>
<dbReference type="SUPFAM" id="SSF53187">
    <property type="entry name" value="Zn-dependent exopeptidases"/>
    <property type="match status" value="1"/>
</dbReference>
<evidence type="ECO:0000256" key="10">
    <source>
        <dbReference type="SAM" id="Phobius"/>
    </source>
</evidence>
<dbReference type="Proteomes" id="UP000265160">
    <property type="component" value="Unplaced"/>
</dbReference>
<dbReference type="AlphaFoldDB" id="A0A3P9D4P0"/>
<dbReference type="STRING" id="106582.ENSMZEP00005029061"/>
<feature type="transmembrane region" description="Helical" evidence="10">
    <location>
        <begin position="7"/>
        <end position="31"/>
    </location>
</feature>
<keyword evidence="3" id="KW-0121">Carboxypeptidase</keyword>